<feature type="transmembrane region" description="Helical" evidence="1">
    <location>
        <begin position="247"/>
        <end position="268"/>
    </location>
</feature>
<dbReference type="RefSeq" id="WP_378612563.1">
    <property type="nucleotide sequence ID" value="NZ_JBHSAX010000013.1"/>
</dbReference>
<dbReference type="EMBL" id="JBHSAX010000013">
    <property type="protein sequence ID" value="MFC3962803.1"/>
    <property type="molecule type" value="Genomic_DNA"/>
</dbReference>
<evidence type="ECO:0000313" key="3">
    <source>
        <dbReference type="Proteomes" id="UP001595696"/>
    </source>
</evidence>
<dbReference type="Proteomes" id="UP001595696">
    <property type="component" value="Unassembled WGS sequence"/>
</dbReference>
<feature type="transmembrane region" description="Helical" evidence="1">
    <location>
        <begin position="160"/>
        <end position="181"/>
    </location>
</feature>
<evidence type="ECO:0000313" key="2">
    <source>
        <dbReference type="EMBL" id="MFC3962803.1"/>
    </source>
</evidence>
<evidence type="ECO:0000256" key="1">
    <source>
        <dbReference type="SAM" id="Phobius"/>
    </source>
</evidence>
<sequence>MTVEIPTASQEVVTPGKLAPDDRAAFEQGKSVRSLVIIRFVAGLVGVLLPLALIGVDFVFLGQSCVRVRGSLSAYYHSGARDIFVLGLGIVGFLLAAYKITRATLGNVFSLTAGLAIIGVATLPTGRPGPVPAGECGSGAAAAALTPLQQRFGEDVVANWHGWCAVIAFLAFAAICFYTAFRDRKYPMLRPAQVRARPRWRRLEGIFAALDNRIGWQFHLVCGVLVLAAIGFFGITAAAGIDELPGGFGPTWVVEVAGVMIFSASWFAKGLDDYFWRREPLSPCVTRAVEEAVVATAAR</sequence>
<feature type="transmembrane region" description="Helical" evidence="1">
    <location>
        <begin position="220"/>
        <end position="241"/>
    </location>
</feature>
<gene>
    <name evidence="2" type="ORF">ACFO0B_12490</name>
</gene>
<keyword evidence="1" id="KW-0472">Membrane</keyword>
<keyword evidence="1" id="KW-0812">Transmembrane</keyword>
<comment type="caution">
    <text evidence="2">The sequence shown here is derived from an EMBL/GenBank/DDBJ whole genome shotgun (WGS) entry which is preliminary data.</text>
</comment>
<accession>A0ABV8DRS9</accession>
<name>A0ABV8DRS9_9NOCA</name>
<organism evidence="2 3">
    <name type="scientific">Nocardia jiangsuensis</name>
    <dbReference type="NCBI Taxonomy" id="1691563"/>
    <lineage>
        <taxon>Bacteria</taxon>
        <taxon>Bacillati</taxon>
        <taxon>Actinomycetota</taxon>
        <taxon>Actinomycetes</taxon>
        <taxon>Mycobacteriales</taxon>
        <taxon>Nocardiaceae</taxon>
        <taxon>Nocardia</taxon>
    </lineage>
</organism>
<protein>
    <recommendedName>
        <fullName evidence="4">SdpI/YhfL family protein</fullName>
    </recommendedName>
</protein>
<feature type="transmembrane region" description="Helical" evidence="1">
    <location>
        <begin position="36"/>
        <end position="60"/>
    </location>
</feature>
<proteinExistence type="predicted"/>
<evidence type="ECO:0008006" key="4">
    <source>
        <dbReference type="Google" id="ProtNLM"/>
    </source>
</evidence>
<reference evidence="3" key="1">
    <citation type="journal article" date="2019" name="Int. J. Syst. Evol. Microbiol.">
        <title>The Global Catalogue of Microorganisms (GCM) 10K type strain sequencing project: providing services to taxonomists for standard genome sequencing and annotation.</title>
        <authorList>
            <consortium name="The Broad Institute Genomics Platform"/>
            <consortium name="The Broad Institute Genome Sequencing Center for Infectious Disease"/>
            <person name="Wu L."/>
            <person name="Ma J."/>
        </authorList>
    </citation>
    <scope>NUCLEOTIDE SEQUENCE [LARGE SCALE GENOMIC DNA]</scope>
    <source>
        <strain evidence="3">CGMCC 4.7330</strain>
    </source>
</reference>
<feature type="transmembrane region" description="Helical" evidence="1">
    <location>
        <begin position="105"/>
        <end position="123"/>
    </location>
</feature>
<feature type="transmembrane region" description="Helical" evidence="1">
    <location>
        <begin position="80"/>
        <end position="98"/>
    </location>
</feature>
<keyword evidence="3" id="KW-1185">Reference proteome</keyword>
<keyword evidence="1" id="KW-1133">Transmembrane helix</keyword>